<dbReference type="Proteomes" id="UP001208570">
    <property type="component" value="Unassembled WGS sequence"/>
</dbReference>
<dbReference type="AlphaFoldDB" id="A0AAD9MY16"/>
<feature type="transmembrane region" description="Helical" evidence="1">
    <location>
        <begin position="6"/>
        <end position="27"/>
    </location>
</feature>
<name>A0AAD9MY16_9ANNE</name>
<protein>
    <submittedName>
        <fullName evidence="2">Uncharacterized protein</fullName>
    </submittedName>
</protein>
<keyword evidence="1" id="KW-0472">Membrane</keyword>
<keyword evidence="1" id="KW-0812">Transmembrane</keyword>
<gene>
    <name evidence="2" type="ORF">LSH36_528g01016</name>
</gene>
<keyword evidence="1" id="KW-1133">Transmembrane helix</keyword>
<organism evidence="2 3">
    <name type="scientific">Paralvinella palmiformis</name>
    <dbReference type="NCBI Taxonomy" id="53620"/>
    <lineage>
        <taxon>Eukaryota</taxon>
        <taxon>Metazoa</taxon>
        <taxon>Spiralia</taxon>
        <taxon>Lophotrochozoa</taxon>
        <taxon>Annelida</taxon>
        <taxon>Polychaeta</taxon>
        <taxon>Sedentaria</taxon>
        <taxon>Canalipalpata</taxon>
        <taxon>Terebellida</taxon>
        <taxon>Terebelliformia</taxon>
        <taxon>Alvinellidae</taxon>
        <taxon>Paralvinella</taxon>
    </lineage>
</organism>
<reference evidence="2" key="1">
    <citation type="journal article" date="2023" name="Mol. Biol. Evol.">
        <title>Third-Generation Sequencing Reveals the Adaptive Role of the Epigenome in Three Deep-Sea Polychaetes.</title>
        <authorList>
            <person name="Perez M."/>
            <person name="Aroh O."/>
            <person name="Sun Y."/>
            <person name="Lan Y."/>
            <person name="Juniper S.K."/>
            <person name="Young C.R."/>
            <person name="Angers B."/>
            <person name="Qian P.Y."/>
        </authorList>
    </citation>
    <scope>NUCLEOTIDE SEQUENCE</scope>
    <source>
        <strain evidence="2">P08H-3</strain>
    </source>
</reference>
<evidence type="ECO:0000256" key="1">
    <source>
        <dbReference type="SAM" id="Phobius"/>
    </source>
</evidence>
<proteinExistence type="predicted"/>
<accession>A0AAD9MY16</accession>
<keyword evidence="3" id="KW-1185">Reference proteome</keyword>
<evidence type="ECO:0000313" key="3">
    <source>
        <dbReference type="Proteomes" id="UP001208570"/>
    </source>
</evidence>
<dbReference type="EMBL" id="JAODUP010000528">
    <property type="protein sequence ID" value="KAK2147926.1"/>
    <property type="molecule type" value="Genomic_DNA"/>
</dbReference>
<evidence type="ECO:0000313" key="2">
    <source>
        <dbReference type="EMBL" id="KAK2147926.1"/>
    </source>
</evidence>
<comment type="caution">
    <text evidence="2">The sequence shown here is derived from an EMBL/GenBank/DDBJ whole genome shotgun (WGS) entry which is preliminary data.</text>
</comment>
<sequence>MEIGVRITIVLMIMMTLILTITCGSAVEPPRRFSRSHRFAPLKVSVHPERVEMRLGDVIKVKCRARGGIKVEDMPFINFYRKLGPYTVLPMSSGFPGVTIETIAPGKSAIRSRHNRAVKYMKLGPEVWPTLFPGENIFYCKGSKMNGESEASYFTVHRL</sequence>